<organism evidence="4 5">
    <name type="scientific">Panicum virgatum</name>
    <name type="common">Blackwell switchgrass</name>
    <dbReference type="NCBI Taxonomy" id="38727"/>
    <lineage>
        <taxon>Eukaryota</taxon>
        <taxon>Viridiplantae</taxon>
        <taxon>Streptophyta</taxon>
        <taxon>Embryophyta</taxon>
        <taxon>Tracheophyta</taxon>
        <taxon>Spermatophyta</taxon>
        <taxon>Magnoliopsida</taxon>
        <taxon>Liliopsida</taxon>
        <taxon>Poales</taxon>
        <taxon>Poaceae</taxon>
        <taxon>PACMAD clade</taxon>
        <taxon>Panicoideae</taxon>
        <taxon>Panicodae</taxon>
        <taxon>Paniceae</taxon>
        <taxon>Panicinae</taxon>
        <taxon>Panicum</taxon>
        <taxon>Panicum sect. Hiantes</taxon>
    </lineage>
</organism>
<dbReference type="Pfam" id="PF00487">
    <property type="entry name" value="FA_desaturase"/>
    <property type="match status" value="1"/>
</dbReference>
<evidence type="ECO:0000313" key="4">
    <source>
        <dbReference type="EMBL" id="KAG2584176.1"/>
    </source>
</evidence>
<keyword evidence="2" id="KW-1133">Transmembrane helix</keyword>
<name>A0A8T0RGC2_PANVG</name>
<evidence type="ECO:0000256" key="1">
    <source>
        <dbReference type="ARBA" id="ARBA00009295"/>
    </source>
</evidence>
<sequence>MATASGVSAGPVLQLPSLRVPSSRLLPRRAAAGAPAGNLFVKRAVVYNRRSCHHFLPSNQRGGLQAAVLPVAPPILDDEETRKQMAEDFGFTQIGEELPDSVTLKDVMDTLPKEVFEINDIKAWTSVLISVTSYALGLFFIAKSPWYLLPLAWAWTGTAVTGFFVIGHDCAHKSFSRNKLVEDIVGTLAFMPLMYPYEPWRFKHDRHHAKTNMLIEDTAWQPVWQKEIESSPLLRKAIIFGYGPIRPWMSIAHWLIWHFDLKKFRPNEVPRVKISLACVFAFMAIGWPLIILKSGLAGWFKFWFMPWMVYHFWMSTFTMVHHTAPHIPFKSSDEWNAAQAQLNGTVHCNYPQWCVFQLHCIHTKSNFYLLDICDSIEITMVGNRNAKGFP</sequence>
<evidence type="ECO:0000256" key="2">
    <source>
        <dbReference type="SAM" id="Phobius"/>
    </source>
</evidence>
<dbReference type="InterPro" id="IPR012171">
    <property type="entry name" value="Fatty_acid_desaturase"/>
</dbReference>
<proteinExistence type="inferred from homology"/>
<dbReference type="PANTHER" id="PTHR32100">
    <property type="entry name" value="OMEGA-6 FATTY ACID DESATURASE, CHLOROPLASTIC"/>
    <property type="match status" value="1"/>
</dbReference>
<evidence type="ECO:0000259" key="3">
    <source>
        <dbReference type="Pfam" id="PF00487"/>
    </source>
</evidence>
<keyword evidence="2" id="KW-0472">Membrane</keyword>
<dbReference type="EMBL" id="CM029047">
    <property type="protein sequence ID" value="KAG2584176.1"/>
    <property type="molecule type" value="Genomic_DNA"/>
</dbReference>
<feature type="transmembrane region" description="Helical" evidence="2">
    <location>
        <begin position="272"/>
        <end position="290"/>
    </location>
</feature>
<dbReference type="Proteomes" id="UP000823388">
    <property type="component" value="Chromosome 6K"/>
</dbReference>
<evidence type="ECO:0000313" key="5">
    <source>
        <dbReference type="Proteomes" id="UP000823388"/>
    </source>
</evidence>
<feature type="transmembrane region" description="Helical" evidence="2">
    <location>
        <begin position="302"/>
        <end position="320"/>
    </location>
</feature>
<protein>
    <recommendedName>
        <fullName evidence="3">Fatty acid desaturase domain-containing protein</fullName>
    </recommendedName>
</protein>
<feature type="transmembrane region" description="Helical" evidence="2">
    <location>
        <begin position="147"/>
        <end position="167"/>
    </location>
</feature>
<dbReference type="GO" id="GO:0016491">
    <property type="term" value="F:oxidoreductase activity"/>
    <property type="evidence" value="ECO:0007669"/>
    <property type="project" value="InterPro"/>
</dbReference>
<comment type="similarity">
    <text evidence="1">Belongs to the fatty acid desaturase type 1 family.</text>
</comment>
<reference evidence="4" key="1">
    <citation type="submission" date="2020-05" db="EMBL/GenBank/DDBJ databases">
        <title>WGS assembly of Panicum virgatum.</title>
        <authorList>
            <person name="Lovell J.T."/>
            <person name="Jenkins J."/>
            <person name="Shu S."/>
            <person name="Juenger T.E."/>
            <person name="Schmutz J."/>
        </authorList>
    </citation>
    <scope>NUCLEOTIDE SEQUENCE</scope>
    <source>
        <strain evidence="4">AP13</strain>
    </source>
</reference>
<feature type="transmembrane region" description="Helical" evidence="2">
    <location>
        <begin position="123"/>
        <end position="141"/>
    </location>
</feature>
<feature type="domain" description="Fatty acid desaturase" evidence="3">
    <location>
        <begin position="145"/>
        <end position="354"/>
    </location>
</feature>
<accession>A0A8T0RGC2</accession>
<dbReference type="AlphaFoldDB" id="A0A8T0RGC2"/>
<keyword evidence="2" id="KW-0812">Transmembrane</keyword>
<comment type="caution">
    <text evidence="4">The sequence shown here is derived from an EMBL/GenBank/DDBJ whole genome shotgun (WGS) entry which is preliminary data.</text>
</comment>
<dbReference type="GO" id="GO:0006629">
    <property type="term" value="P:lipid metabolic process"/>
    <property type="evidence" value="ECO:0007669"/>
    <property type="project" value="InterPro"/>
</dbReference>
<gene>
    <name evidence="4" type="ORF">PVAP13_6KG279400</name>
</gene>
<dbReference type="InterPro" id="IPR005804">
    <property type="entry name" value="FA_desaturase_dom"/>
</dbReference>
<dbReference type="CDD" id="cd03507">
    <property type="entry name" value="Delta12-FADS-like"/>
    <property type="match status" value="1"/>
</dbReference>
<keyword evidence="5" id="KW-1185">Reference proteome</keyword>